<proteinExistence type="predicted"/>
<gene>
    <name evidence="6" type="ORF">EV386_1107</name>
</gene>
<dbReference type="GO" id="GO:0043565">
    <property type="term" value="F:sequence-specific DNA binding"/>
    <property type="evidence" value="ECO:0007669"/>
    <property type="project" value="InterPro"/>
</dbReference>
<organism evidence="6 7">
    <name type="scientific">Xylanimonas ulmi</name>
    <dbReference type="NCBI Taxonomy" id="228973"/>
    <lineage>
        <taxon>Bacteria</taxon>
        <taxon>Bacillati</taxon>
        <taxon>Actinomycetota</taxon>
        <taxon>Actinomycetes</taxon>
        <taxon>Micrococcales</taxon>
        <taxon>Promicromonosporaceae</taxon>
        <taxon>Xylanimonas</taxon>
    </lineage>
</organism>
<evidence type="ECO:0000313" key="6">
    <source>
        <dbReference type="EMBL" id="RZS60827.1"/>
    </source>
</evidence>
<name>A0A4Q7M1Y8_9MICO</name>
<dbReference type="InterPro" id="IPR018060">
    <property type="entry name" value="HTH_AraC"/>
</dbReference>
<dbReference type="AlphaFoldDB" id="A0A4Q7M1Y8"/>
<keyword evidence="2" id="KW-0238">DNA-binding</keyword>
<dbReference type="Proteomes" id="UP000293852">
    <property type="component" value="Unassembled WGS sequence"/>
</dbReference>
<evidence type="ECO:0000256" key="1">
    <source>
        <dbReference type="ARBA" id="ARBA00023015"/>
    </source>
</evidence>
<dbReference type="Gene3D" id="2.60.120.10">
    <property type="entry name" value="Jelly Rolls"/>
    <property type="match status" value="1"/>
</dbReference>
<dbReference type="PANTHER" id="PTHR46796">
    <property type="entry name" value="HTH-TYPE TRANSCRIPTIONAL ACTIVATOR RHAS-RELATED"/>
    <property type="match status" value="1"/>
</dbReference>
<dbReference type="Gene3D" id="1.10.10.60">
    <property type="entry name" value="Homeodomain-like"/>
    <property type="match status" value="1"/>
</dbReference>
<evidence type="ECO:0000256" key="2">
    <source>
        <dbReference type="ARBA" id="ARBA00023125"/>
    </source>
</evidence>
<dbReference type="InterPro" id="IPR050204">
    <property type="entry name" value="AraC_XylS_family_regulators"/>
</dbReference>
<feature type="domain" description="HTH araC/xylS-type" evidence="5">
    <location>
        <begin position="201"/>
        <end position="302"/>
    </location>
</feature>
<sequence length="326" mass="35463">MNPSPHRTIHRHRGVTPRRAHPAQTTTTERGNARTRTAKFGDLQVTYLEHGPVRLDTPDRMWGADSSTLRLMVVVEGEVTLRHHEANATLAARDSALILGTSPVAYESLAPARIVLCDLPADNTGLTALPRSAPFVVGRADAAVPCALGAFLLDLLRQDSDQLAPVARAQIADVLRTLAVSTITALAVAGCAGWDLRRQRLAALRHIAARYTDPELSSASVAEHLGLSRRSLQRLFEDEDRTVAQRIQEVRTQHAIARLRDVRLASASLAEIATLSGFGSTVAMRRAVQEATGLTPSDLRREAVTTDPGEHELTPAECERFQIPEE</sequence>
<dbReference type="OrthoDB" id="4926449at2"/>
<feature type="compositionally biased region" description="Basic residues" evidence="4">
    <location>
        <begin position="7"/>
        <end position="21"/>
    </location>
</feature>
<dbReference type="InterPro" id="IPR009057">
    <property type="entry name" value="Homeodomain-like_sf"/>
</dbReference>
<keyword evidence="7" id="KW-1185">Reference proteome</keyword>
<dbReference type="Pfam" id="PF12833">
    <property type="entry name" value="HTH_18"/>
    <property type="match status" value="1"/>
</dbReference>
<feature type="region of interest" description="Disordered" evidence="4">
    <location>
        <begin position="1"/>
        <end position="33"/>
    </location>
</feature>
<accession>A0A4Q7M1Y8</accession>
<evidence type="ECO:0000313" key="7">
    <source>
        <dbReference type="Proteomes" id="UP000293852"/>
    </source>
</evidence>
<evidence type="ECO:0000256" key="4">
    <source>
        <dbReference type="SAM" id="MobiDB-lite"/>
    </source>
</evidence>
<comment type="caution">
    <text evidence="6">The sequence shown here is derived from an EMBL/GenBank/DDBJ whole genome shotgun (WGS) entry which is preliminary data.</text>
</comment>
<evidence type="ECO:0000256" key="3">
    <source>
        <dbReference type="ARBA" id="ARBA00023163"/>
    </source>
</evidence>
<keyword evidence="3" id="KW-0804">Transcription</keyword>
<dbReference type="PANTHER" id="PTHR46796:SF6">
    <property type="entry name" value="ARAC SUBFAMILY"/>
    <property type="match status" value="1"/>
</dbReference>
<dbReference type="PROSITE" id="PS01124">
    <property type="entry name" value="HTH_ARAC_FAMILY_2"/>
    <property type="match status" value="1"/>
</dbReference>
<dbReference type="EMBL" id="SGWX01000001">
    <property type="protein sequence ID" value="RZS60827.1"/>
    <property type="molecule type" value="Genomic_DNA"/>
</dbReference>
<dbReference type="SUPFAM" id="SSF46689">
    <property type="entry name" value="Homeodomain-like"/>
    <property type="match status" value="1"/>
</dbReference>
<dbReference type="InterPro" id="IPR014710">
    <property type="entry name" value="RmlC-like_jellyroll"/>
</dbReference>
<keyword evidence="1" id="KW-0805">Transcription regulation</keyword>
<protein>
    <submittedName>
        <fullName evidence="6">Helix-turn-helix protein</fullName>
    </submittedName>
</protein>
<dbReference type="SMART" id="SM00342">
    <property type="entry name" value="HTH_ARAC"/>
    <property type="match status" value="1"/>
</dbReference>
<dbReference type="GO" id="GO:0003700">
    <property type="term" value="F:DNA-binding transcription factor activity"/>
    <property type="evidence" value="ECO:0007669"/>
    <property type="project" value="InterPro"/>
</dbReference>
<evidence type="ECO:0000259" key="5">
    <source>
        <dbReference type="PROSITE" id="PS01124"/>
    </source>
</evidence>
<dbReference type="RefSeq" id="WP_130413052.1">
    <property type="nucleotide sequence ID" value="NZ_SGWX01000001.1"/>
</dbReference>
<reference evidence="6 7" key="1">
    <citation type="submission" date="2019-02" db="EMBL/GenBank/DDBJ databases">
        <title>Sequencing the genomes of 1000 actinobacteria strains.</title>
        <authorList>
            <person name="Klenk H.-P."/>
        </authorList>
    </citation>
    <scope>NUCLEOTIDE SEQUENCE [LARGE SCALE GENOMIC DNA]</scope>
    <source>
        <strain evidence="6 7">DSM 16932</strain>
    </source>
</reference>